<organism evidence="9 10">
    <name type="scientific">Paenibacillus phyllosphaerae</name>
    <dbReference type="NCBI Taxonomy" id="274593"/>
    <lineage>
        <taxon>Bacteria</taxon>
        <taxon>Bacillati</taxon>
        <taxon>Bacillota</taxon>
        <taxon>Bacilli</taxon>
        <taxon>Bacillales</taxon>
        <taxon>Paenibacillaceae</taxon>
        <taxon>Paenibacillus</taxon>
    </lineage>
</organism>
<gene>
    <name evidence="9" type="ORF">FHS18_003281</name>
</gene>
<evidence type="ECO:0000313" key="9">
    <source>
        <dbReference type="EMBL" id="MBB3111213.1"/>
    </source>
</evidence>
<feature type="transmembrane region" description="Helical" evidence="7">
    <location>
        <begin position="293"/>
        <end position="315"/>
    </location>
</feature>
<dbReference type="Proteomes" id="UP000570361">
    <property type="component" value="Unassembled WGS sequence"/>
</dbReference>
<feature type="transmembrane region" description="Helical" evidence="7">
    <location>
        <begin position="194"/>
        <end position="214"/>
    </location>
</feature>
<evidence type="ECO:0000256" key="3">
    <source>
        <dbReference type="ARBA" id="ARBA00022475"/>
    </source>
</evidence>
<dbReference type="Pfam" id="PF01757">
    <property type="entry name" value="Acyl_transf_3"/>
    <property type="match status" value="1"/>
</dbReference>
<accession>A0A7W5AYP5</accession>
<keyword evidence="3" id="KW-1003">Cell membrane</keyword>
<dbReference type="PANTHER" id="PTHR40074:SF2">
    <property type="entry name" value="O-ACETYLTRANSFERASE WECH"/>
    <property type="match status" value="1"/>
</dbReference>
<comment type="caution">
    <text evidence="9">The sequence shown here is derived from an EMBL/GenBank/DDBJ whole genome shotgun (WGS) entry which is preliminary data.</text>
</comment>
<feature type="transmembrane region" description="Helical" evidence="7">
    <location>
        <begin position="327"/>
        <end position="349"/>
    </location>
</feature>
<keyword evidence="4 7" id="KW-0812">Transmembrane</keyword>
<proteinExistence type="inferred from homology"/>
<feature type="transmembrane region" description="Helical" evidence="7">
    <location>
        <begin position="163"/>
        <end position="182"/>
    </location>
</feature>
<evidence type="ECO:0000256" key="7">
    <source>
        <dbReference type="SAM" id="Phobius"/>
    </source>
</evidence>
<reference evidence="9 10" key="1">
    <citation type="submission" date="2020-08" db="EMBL/GenBank/DDBJ databases">
        <title>Genomic Encyclopedia of Type Strains, Phase III (KMG-III): the genomes of soil and plant-associated and newly described type strains.</title>
        <authorList>
            <person name="Whitman W."/>
        </authorList>
    </citation>
    <scope>NUCLEOTIDE SEQUENCE [LARGE SCALE GENOMIC DNA]</scope>
    <source>
        <strain evidence="9 10">CECT 5862</strain>
    </source>
</reference>
<dbReference type="AlphaFoldDB" id="A0A7W5AYP5"/>
<dbReference type="GO" id="GO:0016413">
    <property type="term" value="F:O-acetyltransferase activity"/>
    <property type="evidence" value="ECO:0007669"/>
    <property type="project" value="TreeGrafter"/>
</dbReference>
<keyword evidence="6 7" id="KW-0472">Membrane</keyword>
<keyword evidence="5 7" id="KW-1133">Transmembrane helix</keyword>
<evidence type="ECO:0000256" key="4">
    <source>
        <dbReference type="ARBA" id="ARBA00022692"/>
    </source>
</evidence>
<name>A0A7W5AYP5_9BACL</name>
<evidence type="ECO:0000256" key="2">
    <source>
        <dbReference type="ARBA" id="ARBA00007400"/>
    </source>
</evidence>
<evidence type="ECO:0000256" key="5">
    <source>
        <dbReference type="ARBA" id="ARBA00022989"/>
    </source>
</evidence>
<feature type="transmembrane region" description="Helical" evidence="7">
    <location>
        <begin position="12"/>
        <end position="30"/>
    </location>
</feature>
<keyword evidence="9" id="KW-0808">Transferase</keyword>
<comment type="subcellular location">
    <subcellularLocation>
        <location evidence="1">Cell membrane</location>
        <topology evidence="1">Multi-pass membrane protein</topology>
    </subcellularLocation>
</comment>
<evidence type="ECO:0000256" key="6">
    <source>
        <dbReference type="ARBA" id="ARBA00023136"/>
    </source>
</evidence>
<comment type="similarity">
    <text evidence="2">Belongs to the acyltransferase 3 family.</text>
</comment>
<feature type="transmembrane region" description="Helical" evidence="7">
    <location>
        <begin position="256"/>
        <end position="281"/>
    </location>
</feature>
<evidence type="ECO:0000313" key="10">
    <source>
        <dbReference type="Proteomes" id="UP000570361"/>
    </source>
</evidence>
<feature type="domain" description="Acyltransferase 3" evidence="8">
    <location>
        <begin position="12"/>
        <end position="345"/>
    </location>
</feature>
<protein>
    <submittedName>
        <fullName evidence="9">Surface polysaccharide O-acyltransferase-like enzyme</fullName>
    </submittedName>
</protein>
<dbReference type="GO" id="GO:0009246">
    <property type="term" value="P:enterobacterial common antigen biosynthetic process"/>
    <property type="evidence" value="ECO:0007669"/>
    <property type="project" value="TreeGrafter"/>
</dbReference>
<dbReference type="GO" id="GO:0005886">
    <property type="term" value="C:plasma membrane"/>
    <property type="evidence" value="ECO:0007669"/>
    <property type="project" value="UniProtKB-SubCell"/>
</dbReference>
<evidence type="ECO:0000256" key="1">
    <source>
        <dbReference type="ARBA" id="ARBA00004651"/>
    </source>
</evidence>
<feature type="transmembrane region" description="Helical" evidence="7">
    <location>
        <begin position="50"/>
        <end position="72"/>
    </location>
</feature>
<dbReference type="PANTHER" id="PTHR40074">
    <property type="entry name" value="O-ACETYLTRANSFERASE WECH"/>
    <property type="match status" value="1"/>
</dbReference>
<dbReference type="InterPro" id="IPR002656">
    <property type="entry name" value="Acyl_transf_3_dom"/>
</dbReference>
<evidence type="ECO:0000259" key="8">
    <source>
        <dbReference type="Pfam" id="PF01757"/>
    </source>
</evidence>
<dbReference type="EMBL" id="JACHXK010000006">
    <property type="protein sequence ID" value="MBB3111213.1"/>
    <property type="molecule type" value="Genomic_DNA"/>
</dbReference>
<keyword evidence="9" id="KW-0012">Acyltransferase</keyword>
<dbReference type="RefSeq" id="WP_183601072.1">
    <property type="nucleotide sequence ID" value="NZ_JACHXK010000006.1"/>
</dbReference>
<feature type="transmembrane region" description="Helical" evidence="7">
    <location>
        <begin position="226"/>
        <end position="244"/>
    </location>
</feature>
<sequence>MSQPHARKEKIVYLDLFRCIAILAVILIHATSQPVAKLPVDSTLYPIYYVLNTASGFAVPAFLFLSGLVLFYNYSGREQTLTSWLTFFRKRVTYIIIPYIIWSLFYFVVTRYLNGADVLSSWHVFWDKLLDGTNYTHLYFIIVIVQFYVLFPFIMSLVNRFAWIGRYLVWIGIALQLAFFIWDKYGGLQVKSSGSVFFTYLLFYFVGGYIGLHFKSFMQHAIAKAWLWYAIWGAAGFVFVWKGWMRITRRAWMQDYIVQINFVTYYVYVTLTCIALLLLCYQVQRRFSGKLRMFYAWGALSFGLYFIHPFILFLWRREFQPSAPMLYHLSIIGGFTAALLLAWLASFVISKFKGNWLLLGK</sequence>
<feature type="transmembrane region" description="Helical" evidence="7">
    <location>
        <begin position="92"/>
        <end position="113"/>
    </location>
</feature>
<keyword evidence="10" id="KW-1185">Reference proteome</keyword>
<feature type="transmembrane region" description="Helical" evidence="7">
    <location>
        <begin position="133"/>
        <end position="151"/>
    </location>
</feature>